<dbReference type="InterPro" id="IPR018914">
    <property type="entry name" value="DUF2480"/>
</dbReference>
<dbReference type="Pfam" id="PF10652">
    <property type="entry name" value="DUF2480"/>
    <property type="match status" value="1"/>
</dbReference>
<dbReference type="Proteomes" id="UP000812961">
    <property type="component" value="Unassembled WGS sequence"/>
</dbReference>
<dbReference type="EMBL" id="JAICCF010000002">
    <property type="protein sequence ID" value="MBW8684635.1"/>
    <property type="molecule type" value="Genomic_DNA"/>
</dbReference>
<comment type="caution">
    <text evidence="1">The sequence shown here is derived from an EMBL/GenBank/DDBJ whole genome shotgun (WGS) entry which is preliminary data.</text>
</comment>
<organism evidence="1 2">
    <name type="scientific">Chitinophaga rhizophila</name>
    <dbReference type="NCBI Taxonomy" id="2866212"/>
    <lineage>
        <taxon>Bacteria</taxon>
        <taxon>Pseudomonadati</taxon>
        <taxon>Bacteroidota</taxon>
        <taxon>Chitinophagia</taxon>
        <taxon>Chitinophagales</taxon>
        <taxon>Chitinophagaceae</taxon>
        <taxon>Chitinophaga</taxon>
    </lineage>
</organism>
<gene>
    <name evidence="1" type="ORF">K1Y79_09860</name>
</gene>
<accession>A0ABS7GBX3</accession>
<keyword evidence="2" id="KW-1185">Reference proteome</keyword>
<proteinExistence type="predicted"/>
<name>A0ABS7GBX3_9BACT</name>
<dbReference type="RefSeq" id="WP_220249852.1">
    <property type="nucleotide sequence ID" value="NZ_JAICCF010000002.1"/>
</dbReference>
<protein>
    <submittedName>
        <fullName evidence="1">DUF2480 family protein</fullName>
    </submittedName>
</protein>
<reference evidence="1 2" key="1">
    <citation type="submission" date="2021-08" db="EMBL/GenBank/DDBJ databases">
        <title>The genome sequence of Chitinophaga sp. B61.</title>
        <authorList>
            <person name="Zhang X."/>
        </authorList>
    </citation>
    <scope>NUCLEOTIDE SEQUENCE [LARGE SCALE GENOMIC DNA]</scope>
    <source>
        <strain evidence="1 2">B61</strain>
    </source>
</reference>
<evidence type="ECO:0000313" key="2">
    <source>
        <dbReference type="Proteomes" id="UP000812961"/>
    </source>
</evidence>
<sequence>MSSDMPVNKLDASGIVAFDLIDYKPDLEVVVFDIREHLYMEMIIKEKEFRESVGKMDYTAFHGKAVAVICSVDAIIPPWVYMIIGERLHAYAAYLSFKDPVELETELWAMNVNNVDLSAYKDQKVVVRARAGIPPALYMLAAKRLAPFVKTLMYGEVGMPKVIYKK</sequence>
<evidence type="ECO:0000313" key="1">
    <source>
        <dbReference type="EMBL" id="MBW8684635.1"/>
    </source>
</evidence>